<dbReference type="EMBL" id="BAABCM010000003">
    <property type="protein sequence ID" value="GAA3810602.1"/>
    <property type="molecule type" value="Genomic_DNA"/>
</dbReference>
<protein>
    <submittedName>
        <fullName evidence="9">ABC transporter permease</fullName>
    </submittedName>
</protein>
<dbReference type="Proteomes" id="UP001501624">
    <property type="component" value="Unassembled WGS sequence"/>
</dbReference>
<name>A0ABP7I5P8_9PSEU</name>
<dbReference type="PANTHER" id="PTHR43163">
    <property type="entry name" value="DIPEPTIDE TRANSPORT SYSTEM PERMEASE PROTEIN DPPB-RELATED"/>
    <property type="match status" value="1"/>
</dbReference>
<keyword evidence="10" id="KW-1185">Reference proteome</keyword>
<dbReference type="PROSITE" id="PS50928">
    <property type="entry name" value="ABC_TM1"/>
    <property type="match status" value="1"/>
</dbReference>
<dbReference type="Pfam" id="PF19300">
    <property type="entry name" value="BPD_transp_1_N"/>
    <property type="match status" value="1"/>
</dbReference>
<feature type="transmembrane region" description="Helical" evidence="7">
    <location>
        <begin position="178"/>
        <end position="201"/>
    </location>
</feature>
<evidence type="ECO:0000256" key="2">
    <source>
        <dbReference type="ARBA" id="ARBA00022448"/>
    </source>
</evidence>
<evidence type="ECO:0000256" key="4">
    <source>
        <dbReference type="ARBA" id="ARBA00022692"/>
    </source>
</evidence>
<feature type="domain" description="ABC transmembrane type-1" evidence="8">
    <location>
        <begin position="96"/>
        <end position="301"/>
    </location>
</feature>
<keyword evidence="3" id="KW-1003">Cell membrane</keyword>
<keyword evidence="2 7" id="KW-0813">Transport</keyword>
<comment type="caution">
    <text evidence="9">The sequence shown here is derived from an EMBL/GenBank/DDBJ whole genome shotgun (WGS) entry which is preliminary data.</text>
</comment>
<reference evidence="10" key="1">
    <citation type="journal article" date="2019" name="Int. J. Syst. Evol. Microbiol.">
        <title>The Global Catalogue of Microorganisms (GCM) 10K type strain sequencing project: providing services to taxonomists for standard genome sequencing and annotation.</title>
        <authorList>
            <consortium name="The Broad Institute Genomics Platform"/>
            <consortium name="The Broad Institute Genome Sequencing Center for Infectious Disease"/>
            <person name="Wu L."/>
            <person name="Ma J."/>
        </authorList>
    </citation>
    <scope>NUCLEOTIDE SEQUENCE [LARGE SCALE GENOMIC DNA]</scope>
    <source>
        <strain evidence="10">JCM 17017</strain>
    </source>
</reference>
<comment type="similarity">
    <text evidence="7">Belongs to the binding-protein-dependent transport system permease family.</text>
</comment>
<feature type="transmembrane region" description="Helical" evidence="7">
    <location>
        <begin position="240"/>
        <end position="262"/>
    </location>
</feature>
<comment type="subcellular location">
    <subcellularLocation>
        <location evidence="1 7">Cell membrane</location>
        <topology evidence="1 7">Multi-pass membrane protein</topology>
    </subcellularLocation>
</comment>
<keyword evidence="4 7" id="KW-0812">Transmembrane</keyword>
<dbReference type="InterPro" id="IPR045621">
    <property type="entry name" value="BPD_transp_1_N"/>
</dbReference>
<evidence type="ECO:0000256" key="6">
    <source>
        <dbReference type="ARBA" id="ARBA00023136"/>
    </source>
</evidence>
<evidence type="ECO:0000313" key="9">
    <source>
        <dbReference type="EMBL" id="GAA3810602.1"/>
    </source>
</evidence>
<feature type="transmembrane region" description="Helical" evidence="7">
    <location>
        <begin position="282"/>
        <end position="308"/>
    </location>
</feature>
<proteinExistence type="inferred from homology"/>
<dbReference type="SUPFAM" id="SSF161098">
    <property type="entry name" value="MetI-like"/>
    <property type="match status" value="1"/>
</dbReference>
<dbReference type="RefSeq" id="WP_237338378.1">
    <property type="nucleotide sequence ID" value="NZ_BAABCM010000003.1"/>
</dbReference>
<feature type="transmembrane region" description="Helical" evidence="7">
    <location>
        <begin position="100"/>
        <end position="119"/>
    </location>
</feature>
<feature type="transmembrane region" description="Helical" evidence="7">
    <location>
        <begin position="131"/>
        <end position="158"/>
    </location>
</feature>
<dbReference type="InterPro" id="IPR000515">
    <property type="entry name" value="MetI-like"/>
</dbReference>
<evidence type="ECO:0000256" key="5">
    <source>
        <dbReference type="ARBA" id="ARBA00022989"/>
    </source>
</evidence>
<sequence length="316" mass="33895">MSRFLLGRLGAGLVTVFVSTLVVFAIVRFIPGDPVSAQLAQGGLSPEAQEALRSHYGLDHSIPVQYLTWMGSILHGDFGSSFLTQEPVVTEVASRISRTIYLAAAGILVALAVAVPAAIASARYAGRRADVTIATGVSVLISIPNFIIGILLIVVFAVQLRIFPVAGYVDPTADLGTFFQSMVLPALTIGLPASAVIARVLRSSLLDEMRRDYVRTAEARGSSRMRTIVRHGLRNASIPTVTIVGLQVGYLLGGAFVVELLFTYPGVGLLLLNSITQRDYPTIQACLLFFAVAFVIVNLITDILYAVLNPRLKVQQ</sequence>
<dbReference type="PANTHER" id="PTHR43163:SF6">
    <property type="entry name" value="DIPEPTIDE TRANSPORT SYSTEM PERMEASE PROTEIN DPPB-RELATED"/>
    <property type="match status" value="1"/>
</dbReference>
<keyword evidence="5 7" id="KW-1133">Transmembrane helix</keyword>
<dbReference type="Pfam" id="PF00528">
    <property type="entry name" value="BPD_transp_1"/>
    <property type="match status" value="1"/>
</dbReference>
<evidence type="ECO:0000256" key="1">
    <source>
        <dbReference type="ARBA" id="ARBA00004651"/>
    </source>
</evidence>
<evidence type="ECO:0000256" key="7">
    <source>
        <dbReference type="RuleBase" id="RU363032"/>
    </source>
</evidence>
<dbReference type="InterPro" id="IPR035906">
    <property type="entry name" value="MetI-like_sf"/>
</dbReference>
<accession>A0ABP7I5P8</accession>
<organism evidence="9 10">
    <name type="scientific">Amycolatopsis tucumanensis</name>
    <dbReference type="NCBI Taxonomy" id="401106"/>
    <lineage>
        <taxon>Bacteria</taxon>
        <taxon>Bacillati</taxon>
        <taxon>Actinomycetota</taxon>
        <taxon>Actinomycetes</taxon>
        <taxon>Pseudonocardiales</taxon>
        <taxon>Pseudonocardiaceae</taxon>
        <taxon>Amycolatopsis</taxon>
    </lineage>
</organism>
<keyword evidence="6 7" id="KW-0472">Membrane</keyword>
<feature type="transmembrane region" description="Helical" evidence="7">
    <location>
        <begin position="12"/>
        <end position="30"/>
    </location>
</feature>
<evidence type="ECO:0000256" key="3">
    <source>
        <dbReference type="ARBA" id="ARBA00022475"/>
    </source>
</evidence>
<gene>
    <name evidence="9" type="ORF">GCM10022380_30460</name>
</gene>
<dbReference type="Gene3D" id="1.10.3720.10">
    <property type="entry name" value="MetI-like"/>
    <property type="match status" value="1"/>
</dbReference>
<evidence type="ECO:0000259" key="8">
    <source>
        <dbReference type="PROSITE" id="PS50928"/>
    </source>
</evidence>
<evidence type="ECO:0000313" key="10">
    <source>
        <dbReference type="Proteomes" id="UP001501624"/>
    </source>
</evidence>